<evidence type="ECO:0000256" key="1">
    <source>
        <dbReference type="SAM" id="MobiDB-lite"/>
    </source>
</evidence>
<keyword evidence="2" id="KW-0472">Membrane</keyword>
<feature type="transmembrane region" description="Helical" evidence="2">
    <location>
        <begin position="49"/>
        <end position="69"/>
    </location>
</feature>
<dbReference type="EMBL" id="JAUIQD010000001">
    <property type="protein sequence ID" value="KAK3362721.1"/>
    <property type="molecule type" value="Genomic_DNA"/>
</dbReference>
<reference evidence="3" key="2">
    <citation type="submission" date="2023-06" db="EMBL/GenBank/DDBJ databases">
        <authorList>
            <consortium name="Lawrence Berkeley National Laboratory"/>
            <person name="Haridas S."/>
            <person name="Hensen N."/>
            <person name="Bonometti L."/>
            <person name="Westerberg I."/>
            <person name="Brannstrom I.O."/>
            <person name="Guillou S."/>
            <person name="Cros-Aarteil S."/>
            <person name="Calhoun S."/>
            <person name="Kuo A."/>
            <person name="Mondo S."/>
            <person name="Pangilinan J."/>
            <person name="Riley R."/>
            <person name="Labutti K."/>
            <person name="Andreopoulos B."/>
            <person name="Lipzen A."/>
            <person name="Chen C."/>
            <person name="Yanf M."/>
            <person name="Daum C."/>
            <person name="Ng V."/>
            <person name="Clum A."/>
            <person name="Steindorff A."/>
            <person name="Ohm R."/>
            <person name="Martin F."/>
            <person name="Silar P."/>
            <person name="Natvig D."/>
            <person name="Lalanne C."/>
            <person name="Gautier V."/>
            <person name="Ament-Velasquez S.L."/>
            <person name="Kruys A."/>
            <person name="Hutchinson M.I."/>
            <person name="Powell A.J."/>
            <person name="Barry K."/>
            <person name="Miller A.N."/>
            <person name="Grigoriev I.V."/>
            <person name="Debuchy R."/>
            <person name="Gladieux P."/>
            <person name="Thoren M.H."/>
            <person name="Johannesson H."/>
        </authorList>
    </citation>
    <scope>NUCLEOTIDE SEQUENCE</scope>
    <source>
        <strain evidence="3">CBS 955.72</strain>
    </source>
</reference>
<keyword evidence="4" id="KW-1185">Reference proteome</keyword>
<gene>
    <name evidence="3" type="ORF">B0T25DRAFT_13660</name>
</gene>
<dbReference type="Proteomes" id="UP001275084">
    <property type="component" value="Unassembled WGS sequence"/>
</dbReference>
<name>A0AAJ0HU34_9PEZI</name>
<proteinExistence type="predicted"/>
<reference evidence="3" key="1">
    <citation type="journal article" date="2023" name="Mol. Phylogenet. Evol.">
        <title>Genome-scale phylogeny and comparative genomics of the fungal order Sordariales.</title>
        <authorList>
            <person name="Hensen N."/>
            <person name="Bonometti L."/>
            <person name="Westerberg I."/>
            <person name="Brannstrom I.O."/>
            <person name="Guillou S."/>
            <person name="Cros-Aarteil S."/>
            <person name="Calhoun S."/>
            <person name="Haridas S."/>
            <person name="Kuo A."/>
            <person name="Mondo S."/>
            <person name="Pangilinan J."/>
            <person name="Riley R."/>
            <person name="LaButti K."/>
            <person name="Andreopoulos B."/>
            <person name="Lipzen A."/>
            <person name="Chen C."/>
            <person name="Yan M."/>
            <person name="Daum C."/>
            <person name="Ng V."/>
            <person name="Clum A."/>
            <person name="Steindorff A."/>
            <person name="Ohm R.A."/>
            <person name="Martin F."/>
            <person name="Silar P."/>
            <person name="Natvig D.O."/>
            <person name="Lalanne C."/>
            <person name="Gautier V."/>
            <person name="Ament-Velasquez S.L."/>
            <person name="Kruys A."/>
            <person name="Hutchinson M.I."/>
            <person name="Powell A.J."/>
            <person name="Barry K."/>
            <person name="Miller A.N."/>
            <person name="Grigoriev I.V."/>
            <person name="Debuchy R."/>
            <person name="Gladieux P."/>
            <person name="Hiltunen Thoren M."/>
            <person name="Johannesson H."/>
        </authorList>
    </citation>
    <scope>NUCLEOTIDE SEQUENCE</scope>
    <source>
        <strain evidence="3">CBS 955.72</strain>
    </source>
</reference>
<evidence type="ECO:0000256" key="2">
    <source>
        <dbReference type="SAM" id="Phobius"/>
    </source>
</evidence>
<evidence type="ECO:0000313" key="3">
    <source>
        <dbReference type="EMBL" id="KAK3362721.1"/>
    </source>
</evidence>
<feature type="compositionally biased region" description="Polar residues" evidence="1">
    <location>
        <begin position="83"/>
        <end position="100"/>
    </location>
</feature>
<keyword evidence="2" id="KW-0812">Transmembrane</keyword>
<keyword evidence="2" id="KW-1133">Transmembrane helix</keyword>
<accession>A0AAJ0HU34</accession>
<feature type="region of interest" description="Disordered" evidence="1">
    <location>
        <begin position="78"/>
        <end position="110"/>
    </location>
</feature>
<comment type="caution">
    <text evidence="3">The sequence shown here is derived from an EMBL/GenBank/DDBJ whole genome shotgun (WGS) entry which is preliminary data.</text>
</comment>
<protein>
    <submittedName>
        <fullName evidence="3">Uncharacterized protein</fullName>
    </submittedName>
</protein>
<evidence type="ECO:0000313" key="4">
    <source>
        <dbReference type="Proteomes" id="UP001275084"/>
    </source>
</evidence>
<organism evidence="3 4">
    <name type="scientific">Lasiosphaeria hispida</name>
    <dbReference type="NCBI Taxonomy" id="260671"/>
    <lineage>
        <taxon>Eukaryota</taxon>
        <taxon>Fungi</taxon>
        <taxon>Dikarya</taxon>
        <taxon>Ascomycota</taxon>
        <taxon>Pezizomycotina</taxon>
        <taxon>Sordariomycetes</taxon>
        <taxon>Sordariomycetidae</taxon>
        <taxon>Sordariales</taxon>
        <taxon>Lasiosphaeriaceae</taxon>
        <taxon>Lasiosphaeria</taxon>
    </lineage>
</organism>
<sequence>MSGDIEITDWGKTPPIRSWLLSHRPGPGSLDSYLAGQVFAGAYCPQTRQASACGFSLFGYCFFAILLRFDTRSPRQKIRHTSWGPTGSRTASEVGLTSSVSRKHDGPSEQRYKKTTQDILGCSGMQQAPSKKLPRNRLLSLANRVRLSSHCLETVWAWFC</sequence>
<dbReference type="AlphaFoldDB" id="A0AAJ0HU34"/>